<keyword evidence="2" id="KW-0732">Signal</keyword>
<feature type="transmembrane region" description="Helical" evidence="1">
    <location>
        <begin position="52"/>
        <end position="76"/>
    </location>
</feature>
<keyword evidence="1" id="KW-0812">Transmembrane</keyword>
<gene>
    <name evidence="3" type="ORF">I3842_15G104200</name>
</gene>
<organism evidence="3 4">
    <name type="scientific">Carya illinoinensis</name>
    <name type="common">Pecan</name>
    <dbReference type="NCBI Taxonomy" id="32201"/>
    <lineage>
        <taxon>Eukaryota</taxon>
        <taxon>Viridiplantae</taxon>
        <taxon>Streptophyta</taxon>
        <taxon>Embryophyta</taxon>
        <taxon>Tracheophyta</taxon>
        <taxon>Spermatophyta</taxon>
        <taxon>Magnoliopsida</taxon>
        <taxon>eudicotyledons</taxon>
        <taxon>Gunneridae</taxon>
        <taxon>Pentapetalae</taxon>
        <taxon>rosids</taxon>
        <taxon>fabids</taxon>
        <taxon>Fagales</taxon>
        <taxon>Juglandaceae</taxon>
        <taxon>Carya</taxon>
    </lineage>
</organism>
<feature type="chain" id="PRO_5037817231" evidence="2">
    <location>
        <begin position="17"/>
        <end position="119"/>
    </location>
</feature>
<reference evidence="3" key="1">
    <citation type="submission" date="2021-01" db="EMBL/GenBank/DDBJ databases">
        <authorList>
            <person name="Lovell J.T."/>
            <person name="Bentley N."/>
            <person name="Bhattarai G."/>
            <person name="Jenkins J.W."/>
            <person name="Sreedasyam A."/>
            <person name="Alarcon Y."/>
            <person name="Bock C."/>
            <person name="Boston L."/>
            <person name="Carlson J."/>
            <person name="Cervantes K."/>
            <person name="Clermont K."/>
            <person name="Krom N."/>
            <person name="Kubenka K."/>
            <person name="Mamidi S."/>
            <person name="Mattison C."/>
            <person name="Monteros M."/>
            <person name="Pisani C."/>
            <person name="Plott C."/>
            <person name="Rajasekar S."/>
            <person name="Rhein H.S."/>
            <person name="Rohla C."/>
            <person name="Song M."/>
            <person name="Hilaire R.S."/>
            <person name="Shu S."/>
            <person name="Wells L."/>
            <person name="Wang X."/>
            <person name="Webber J."/>
            <person name="Heerema R.J."/>
            <person name="Klein P."/>
            <person name="Conner P."/>
            <person name="Grauke L."/>
            <person name="Grimwood J."/>
            <person name="Schmutz J."/>
            <person name="Randall J.J."/>
        </authorList>
    </citation>
    <scope>NUCLEOTIDE SEQUENCE</scope>
    <source>
        <tissue evidence="3">Leaf</tissue>
    </source>
</reference>
<evidence type="ECO:0000313" key="3">
    <source>
        <dbReference type="EMBL" id="KAG6675474.1"/>
    </source>
</evidence>
<feature type="transmembrane region" description="Helical" evidence="1">
    <location>
        <begin position="26"/>
        <end position="45"/>
    </location>
</feature>
<evidence type="ECO:0000313" key="4">
    <source>
        <dbReference type="Proteomes" id="UP000811246"/>
    </source>
</evidence>
<evidence type="ECO:0000256" key="1">
    <source>
        <dbReference type="SAM" id="Phobius"/>
    </source>
</evidence>
<feature type="signal peptide" evidence="2">
    <location>
        <begin position="1"/>
        <end position="16"/>
    </location>
</feature>
<dbReference type="Proteomes" id="UP000811246">
    <property type="component" value="Chromosome 15"/>
</dbReference>
<keyword evidence="1" id="KW-0472">Membrane</keyword>
<name>A0A922AF03_CARIL</name>
<protein>
    <submittedName>
        <fullName evidence="3">Uncharacterized protein</fullName>
    </submittedName>
</protein>
<evidence type="ECO:0000256" key="2">
    <source>
        <dbReference type="SAM" id="SignalP"/>
    </source>
</evidence>
<sequence>MCPFSLLLFLCVSCYCSVKTLTFSLVFPLLCALFWTQFLCSVLPPNVKLGTWFFLFFSLLISCSWFWVISCNFWVFSSSTRALFFSQPVRVFLGPAVNSIFSSCFFGPRRELYFQPSFS</sequence>
<keyword evidence="1" id="KW-1133">Transmembrane helix</keyword>
<accession>A0A922AF03</accession>
<dbReference type="EMBL" id="CM031839">
    <property type="protein sequence ID" value="KAG6675474.1"/>
    <property type="molecule type" value="Genomic_DNA"/>
</dbReference>
<comment type="caution">
    <text evidence="3">The sequence shown here is derived from an EMBL/GenBank/DDBJ whole genome shotgun (WGS) entry which is preliminary data.</text>
</comment>
<proteinExistence type="predicted"/>
<dbReference type="AlphaFoldDB" id="A0A922AF03"/>